<keyword evidence="1" id="KW-0472">Membrane</keyword>
<reference evidence="3" key="1">
    <citation type="journal article" date="2019" name="Int. J. Syst. Evol. Microbiol.">
        <title>The Global Catalogue of Microorganisms (GCM) 10K type strain sequencing project: providing services to taxonomists for standard genome sequencing and annotation.</title>
        <authorList>
            <consortium name="The Broad Institute Genomics Platform"/>
            <consortium name="The Broad Institute Genome Sequencing Center for Infectious Disease"/>
            <person name="Wu L."/>
            <person name="Ma J."/>
        </authorList>
    </citation>
    <scope>NUCLEOTIDE SEQUENCE [LARGE SCALE GENOMIC DNA]</scope>
    <source>
        <strain evidence="3">CGMCC 1.10130</strain>
    </source>
</reference>
<keyword evidence="1" id="KW-0812">Transmembrane</keyword>
<evidence type="ECO:0000256" key="1">
    <source>
        <dbReference type="SAM" id="Phobius"/>
    </source>
</evidence>
<organism evidence="2 3">
    <name type="scientific">Neiella marina</name>
    <dbReference type="NCBI Taxonomy" id="508461"/>
    <lineage>
        <taxon>Bacteria</taxon>
        <taxon>Pseudomonadati</taxon>
        <taxon>Pseudomonadota</taxon>
        <taxon>Gammaproteobacteria</taxon>
        <taxon>Alteromonadales</taxon>
        <taxon>Echinimonadaceae</taxon>
        <taxon>Neiella</taxon>
    </lineage>
</organism>
<feature type="transmembrane region" description="Helical" evidence="1">
    <location>
        <begin position="21"/>
        <end position="39"/>
    </location>
</feature>
<dbReference type="InterPro" id="IPR055644">
    <property type="entry name" value="DUF7220"/>
</dbReference>
<keyword evidence="1" id="KW-1133">Transmembrane helix</keyword>
<feature type="transmembrane region" description="Helical" evidence="1">
    <location>
        <begin position="45"/>
        <end position="64"/>
    </location>
</feature>
<accession>A0A8J2U5Y1</accession>
<name>A0A8J2U5Y1_9GAMM</name>
<gene>
    <name evidence="2" type="ORF">GCM10011369_23180</name>
</gene>
<sequence length="86" mass="9529">MVSNMQQQTKIDSALEAVTNILIGAGIALLAQLIWFPVLGKQFTLAENLATTAFFTAVSFTRSYGVRRMFNGRSVYQSLKTKLRAL</sequence>
<evidence type="ECO:0000313" key="3">
    <source>
        <dbReference type="Proteomes" id="UP000619743"/>
    </source>
</evidence>
<dbReference type="EMBL" id="BMDX01000011">
    <property type="protein sequence ID" value="GGA80608.1"/>
    <property type="molecule type" value="Genomic_DNA"/>
</dbReference>
<proteinExistence type="predicted"/>
<dbReference type="Proteomes" id="UP000619743">
    <property type="component" value="Unassembled WGS sequence"/>
</dbReference>
<dbReference type="Pfam" id="PF23858">
    <property type="entry name" value="DUF7220"/>
    <property type="match status" value="1"/>
</dbReference>
<comment type="caution">
    <text evidence="2">The sequence shown here is derived from an EMBL/GenBank/DDBJ whole genome shotgun (WGS) entry which is preliminary data.</text>
</comment>
<evidence type="ECO:0000313" key="2">
    <source>
        <dbReference type="EMBL" id="GGA80608.1"/>
    </source>
</evidence>
<keyword evidence="3" id="KW-1185">Reference proteome</keyword>
<protein>
    <submittedName>
        <fullName evidence="2">Uncharacterized protein</fullName>
    </submittedName>
</protein>
<dbReference type="AlphaFoldDB" id="A0A8J2U5Y1"/>